<evidence type="ECO:0008006" key="6">
    <source>
        <dbReference type="Google" id="ProtNLM"/>
    </source>
</evidence>
<reference evidence="2 4" key="1">
    <citation type="submission" date="2016-10" db="EMBL/GenBank/DDBJ databases">
        <authorList>
            <person name="Varghese N."/>
            <person name="Submissions S."/>
        </authorList>
    </citation>
    <scope>NUCLEOTIDE SEQUENCE [LARGE SCALE GENOMIC DNA]</scope>
    <source>
        <strain evidence="2 4">CGMCC 1.10941</strain>
    </source>
</reference>
<evidence type="ECO:0000256" key="1">
    <source>
        <dbReference type="SAM" id="SignalP"/>
    </source>
</evidence>
<organism evidence="3 5">
    <name type="scientific">Chryseobacterium taihuense</name>
    <dbReference type="NCBI Taxonomy" id="1141221"/>
    <lineage>
        <taxon>Bacteria</taxon>
        <taxon>Pseudomonadati</taxon>
        <taxon>Bacteroidota</taxon>
        <taxon>Flavobacteriia</taxon>
        <taxon>Flavobacteriales</taxon>
        <taxon>Weeksellaceae</taxon>
        <taxon>Chryseobacterium group</taxon>
        <taxon>Chryseobacterium</taxon>
    </lineage>
</organism>
<evidence type="ECO:0000313" key="4">
    <source>
        <dbReference type="Proteomes" id="UP000199242"/>
    </source>
</evidence>
<keyword evidence="4" id="KW-1185">Reference proteome</keyword>
<dbReference type="EMBL" id="LR215974">
    <property type="protein sequence ID" value="VFB02609.1"/>
    <property type="molecule type" value="Genomic_DNA"/>
</dbReference>
<dbReference type="Proteomes" id="UP000290013">
    <property type="component" value="Chromosome"/>
</dbReference>
<feature type="signal peptide" evidence="1">
    <location>
        <begin position="1"/>
        <end position="26"/>
    </location>
</feature>
<proteinExistence type="predicted"/>
<dbReference type="AlphaFoldDB" id="A0A1G9NW28"/>
<dbReference type="STRING" id="1141221.SAMN05216273_108105"/>
<evidence type="ECO:0000313" key="2">
    <source>
        <dbReference type="EMBL" id="SDL90523.1"/>
    </source>
</evidence>
<dbReference type="EMBL" id="FNHD01000008">
    <property type="protein sequence ID" value="SDL90523.1"/>
    <property type="molecule type" value="Genomic_DNA"/>
</dbReference>
<sequence length="134" mass="15088">MKNKIQILLGTFIIFGFASVINTAKAQTKESNTIEEVLINKNDAFAEVKKLLVQNFDFTNSDYKEGIVNSEVKFDIAENGKIINVRSTGDCKNVSKEIENVLSHLQYRINSEKLNANMLASSFVMPVRLDISNR</sequence>
<dbReference type="OrthoDB" id="1263788at2"/>
<accession>A0A4U8WK95</accession>
<dbReference type="RefSeq" id="WP_089743884.1">
    <property type="nucleotide sequence ID" value="NZ_FNHD01000008.1"/>
</dbReference>
<dbReference type="KEGG" id="ctai:NCTC12078_00586"/>
<feature type="chain" id="PRO_5044557521" description="TonB C-terminal domain-containing protein" evidence="1">
    <location>
        <begin position="27"/>
        <end position="134"/>
    </location>
</feature>
<protein>
    <recommendedName>
        <fullName evidence="6">TonB C-terminal domain-containing protein</fullName>
    </recommendedName>
</protein>
<keyword evidence="1" id="KW-0732">Signal</keyword>
<evidence type="ECO:0000313" key="3">
    <source>
        <dbReference type="EMBL" id="VFB02609.1"/>
    </source>
</evidence>
<evidence type="ECO:0000313" key="5">
    <source>
        <dbReference type="Proteomes" id="UP000290013"/>
    </source>
</evidence>
<dbReference type="Proteomes" id="UP000199242">
    <property type="component" value="Unassembled WGS sequence"/>
</dbReference>
<gene>
    <name evidence="3" type="ORF">NCTC12078_00586</name>
    <name evidence="2" type="ORF">SAMN05216273_108105</name>
</gene>
<reference evidence="3 5" key="2">
    <citation type="submission" date="2019-02" db="EMBL/GenBank/DDBJ databases">
        <authorList>
            <consortium name="Pathogen Informatics"/>
        </authorList>
    </citation>
    <scope>NUCLEOTIDE SEQUENCE [LARGE SCALE GENOMIC DNA]</scope>
    <source>
        <strain evidence="3 5">3012STDY6944375</strain>
    </source>
</reference>
<name>A0A1G9NW28_9FLAO</name>
<accession>A0A1G9NW28</accession>